<reference evidence="4 5" key="1">
    <citation type="submission" date="2020-02" db="EMBL/GenBank/DDBJ databases">
        <title>Whole-genome analyses of novel actinobacteria.</title>
        <authorList>
            <person name="Sahin N."/>
            <person name="Tokatli A."/>
        </authorList>
    </citation>
    <scope>NUCLEOTIDE SEQUENCE [LARGE SCALE GENOMIC DNA]</scope>
    <source>
        <strain evidence="4 5">YC504</strain>
    </source>
</reference>
<sequence>MTSCAGRRRRPGGRHAESQGAHTGRSEGARAQPLGVGGTPGDGHLPGDRGRGVRRLHCGRIIRRRDHAEPASGQHGAVPGQVPGRRPEAAVAEVDGVVSDSVEPRVSRRRRSRRQRHQDLLWVYGIAAFFGLSLAVALLHWLLAHWWVLLVLAVLGAGGGGLWLFQRVQRAHWEQAQARALRYGLAQLDALHHREFEFAIRDLMRRDGCPDAVRVGGANDNGADVKATDPYGRRWVIQCKHRRAGLAGSAVGTPDLQVLNGTARPVHKADVVVLVTNGRFSKKAPPFASAQRIHLVDRALLGTWAAGSRPLWELLRKVPPPRRRSSLS</sequence>
<proteinExistence type="predicted"/>
<dbReference type="GO" id="GO:0009307">
    <property type="term" value="P:DNA restriction-modification system"/>
    <property type="evidence" value="ECO:0007669"/>
    <property type="project" value="InterPro"/>
</dbReference>
<feature type="domain" description="Restriction endonuclease type IV Mrr" evidence="3">
    <location>
        <begin position="188"/>
        <end position="301"/>
    </location>
</feature>
<evidence type="ECO:0000313" key="5">
    <source>
        <dbReference type="Proteomes" id="UP000481109"/>
    </source>
</evidence>
<keyword evidence="4" id="KW-0255">Endonuclease</keyword>
<dbReference type="InterPro" id="IPR011335">
    <property type="entry name" value="Restrct_endonuc-II-like"/>
</dbReference>
<keyword evidence="2" id="KW-0472">Membrane</keyword>
<protein>
    <submittedName>
        <fullName evidence="4">Restriction endonuclease</fullName>
    </submittedName>
</protein>
<dbReference type="EMBL" id="JAAKZW010000206">
    <property type="protein sequence ID" value="NGO80286.1"/>
    <property type="molecule type" value="Genomic_DNA"/>
</dbReference>
<dbReference type="InterPro" id="IPR011856">
    <property type="entry name" value="tRNA_endonuc-like_dom_sf"/>
</dbReference>
<keyword evidence="2" id="KW-0812">Transmembrane</keyword>
<dbReference type="InterPro" id="IPR007560">
    <property type="entry name" value="Restrct_endonuc_IV_Mrr"/>
</dbReference>
<name>A0A6G4XRR5_9ACTN</name>
<evidence type="ECO:0000256" key="1">
    <source>
        <dbReference type="SAM" id="MobiDB-lite"/>
    </source>
</evidence>
<evidence type="ECO:0000313" key="4">
    <source>
        <dbReference type="EMBL" id="NGO80286.1"/>
    </source>
</evidence>
<feature type="transmembrane region" description="Helical" evidence="2">
    <location>
        <begin position="146"/>
        <end position="165"/>
    </location>
</feature>
<evidence type="ECO:0000256" key="2">
    <source>
        <dbReference type="SAM" id="Phobius"/>
    </source>
</evidence>
<keyword evidence="4" id="KW-0540">Nuclease</keyword>
<accession>A0A6G4XRR5</accession>
<feature type="transmembrane region" description="Helical" evidence="2">
    <location>
        <begin position="120"/>
        <end position="140"/>
    </location>
</feature>
<feature type="compositionally biased region" description="Basic residues" evidence="1">
    <location>
        <begin position="1"/>
        <end position="13"/>
    </location>
</feature>
<evidence type="ECO:0000259" key="3">
    <source>
        <dbReference type="Pfam" id="PF04471"/>
    </source>
</evidence>
<dbReference type="SUPFAM" id="SSF52980">
    <property type="entry name" value="Restriction endonuclease-like"/>
    <property type="match status" value="1"/>
</dbReference>
<keyword evidence="2" id="KW-1133">Transmembrane helix</keyword>
<dbReference type="GO" id="GO:0003677">
    <property type="term" value="F:DNA binding"/>
    <property type="evidence" value="ECO:0007669"/>
    <property type="project" value="InterPro"/>
</dbReference>
<dbReference type="GO" id="GO:0015666">
    <property type="term" value="F:restriction endodeoxyribonuclease activity"/>
    <property type="evidence" value="ECO:0007669"/>
    <property type="project" value="TreeGrafter"/>
</dbReference>
<keyword evidence="5" id="KW-1185">Reference proteome</keyword>
<feature type="region of interest" description="Disordered" evidence="1">
    <location>
        <begin position="1"/>
        <end position="52"/>
    </location>
</feature>
<dbReference type="PANTHER" id="PTHR30015">
    <property type="entry name" value="MRR RESTRICTION SYSTEM PROTEIN"/>
    <property type="match status" value="1"/>
</dbReference>
<dbReference type="Pfam" id="PF04471">
    <property type="entry name" value="Mrr_cat"/>
    <property type="match status" value="1"/>
</dbReference>
<dbReference type="Proteomes" id="UP000481109">
    <property type="component" value="Unassembled WGS sequence"/>
</dbReference>
<dbReference type="Gene3D" id="3.40.1350.10">
    <property type="match status" value="1"/>
</dbReference>
<organism evidence="4 5">
    <name type="scientific">Streptomyces mesophilus</name>
    <dbReference type="NCBI Taxonomy" id="1775132"/>
    <lineage>
        <taxon>Bacteria</taxon>
        <taxon>Bacillati</taxon>
        <taxon>Actinomycetota</taxon>
        <taxon>Actinomycetes</taxon>
        <taxon>Kitasatosporales</taxon>
        <taxon>Streptomycetaceae</taxon>
        <taxon>Streptomyces</taxon>
    </lineage>
</organism>
<feature type="region of interest" description="Disordered" evidence="1">
    <location>
        <begin position="64"/>
        <end position="85"/>
    </location>
</feature>
<dbReference type="AlphaFoldDB" id="A0A6G4XRR5"/>
<gene>
    <name evidence="4" type="ORF">G6045_32185</name>
</gene>
<keyword evidence="4" id="KW-0378">Hydrolase</keyword>
<comment type="caution">
    <text evidence="4">The sequence shown here is derived from an EMBL/GenBank/DDBJ whole genome shotgun (WGS) entry which is preliminary data.</text>
</comment>
<dbReference type="InterPro" id="IPR052906">
    <property type="entry name" value="Type_IV_Methyl-Rstrct_Enzyme"/>
</dbReference>
<dbReference type="PANTHER" id="PTHR30015:SF6">
    <property type="entry name" value="SLL1429 PROTEIN"/>
    <property type="match status" value="1"/>
</dbReference>